<organism evidence="9">
    <name type="scientific">marine metagenome</name>
    <dbReference type="NCBI Taxonomy" id="408172"/>
    <lineage>
        <taxon>unclassified sequences</taxon>
        <taxon>metagenomes</taxon>
        <taxon>ecological metagenomes</taxon>
    </lineage>
</organism>
<evidence type="ECO:0000256" key="2">
    <source>
        <dbReference type="ARBA" id="ARBA00006490"/>
    </source>
</evidence>
<feature type="domain" description="Aminotransferase class V" evidence="8">
    <location>
        <begin position="12"/>
        <end position="364"/>
    </location>
</feature>
<dbReference type="PANTHER" id="PTHR11601">
    <property type="entry name" value="CYSTEINE DESULFURYLASE FAMILY MEMBER"/>
    <property type="match status" value="1"/>
</dbReference>
<dbReference type="AlphaFoldDB" id="A0A381PAJ4"/>
<proteinExistence type="inferred from homology"/>
<protein>
    <recommendedName>
        <fullName evidence="8">Aminotransferase class V domain-containing protein</fullName>
    </recommendedName>
</protein>
<evidence type="ECO:0000256" key="6">
    <source>
        <dbReference type="ARBA" id="ARBA00023004"/>
    </source>
</evidence>
<dbReference type="GO" id="GO:0051536">
    <property type="term" value="F:iron-sulfur cluster binding"/>
    <property type="evidence" value="ECO:0007669"/>
    <property type="project" value="UniProtKB-KW"/>
</dbReference>
<evidence type="ECO:0000256" key="5">
    <source>
        <dbReference type="ARBA" id="ARBA00022898"/>
    </source>
</evidence>
<dbReference type="InterPro" id="IPR016454">
    <property type="entry name" value="Cysteine_dSase"/>
</dbReference>
<evidence type="ECO:0000256" key="7">
    <source>
        <dbReference type="ARBA" id="ARBA00023014"/>
    </source>
</evidence>
<evidence type="ECO:0000256" key="3">
    <source>
        <dbReference type="ARBA" id="ARBA00022679"/>
    </source>
</evidence>
<keyword evidence="6" id="KW-0408">Iron</keyword>
<dbReference type="PIRSF" id="PIRSF005572">
    <property type="entry name" value="NifS"/>
    <property type="match status" value="1"/>
</dbReference>
<name>A0A381PAJ4_9ZZZZ</name>
<gene>
    <name evidence="9" type="ORF">METZ01_LOCUS16845</name>
</gene>
<comment type="cofactor">
    <cofactor evidence="1">
        <name>pyridoxal 5'-phosphate</name>
        <dbReference type="ChEBI" id="CHEBI:597326"/>
    </cofactor>
</comment>
<dbReference type="PANTHER" id="PTHR11601:SF34">
    <property type="entry name" value="CYSTEINE DESULFURASE"/>
    <property type="match status" value="1"/>
</dbReference>
<dbReference type="InterPro" id="IPR015424">
    <property type="entry name" value="PyrdxlP-dep_Trfase"/>
</dbReference>
<dbReference type="Gene3D" id="1.10.260.50">
    <property type="match status" value="1"/>
</dbReference>
<dbReference type="GO" id="GO:0016740">
    <property type="term" value="F:transferase activity"/>
    <property type="evidence" value="ECO:0007669"/>
    <property type="project" value="UniProtKB-KW"/>
</dbReference>
<keyword evidence="4" id="KW-0479">Metal-binding</keyword>
<comment type="similarity">
    <text evidence="2">Belongs to the class-V pyridoxal-phosphate-dependent aminotransferase family. NifS/IscS subfamily.</text>
</comment>
<keyword evidence="5" id="KW-0663">Pyridoxal phosphate</keyword>
<dbReference type="InterPro" id="IPR015421">
    <property type="entry name" value="PyrdxlP-dep_Trfase_major"/>
</dbReference>
<dbReference type="SUPFAM" id="SSF53383">
    <property type="entry name" value="PLP-dependent transferases"/>
    <property type="match status" value="1"/>
</dbReference>
<keyword evidence="3" id="KW-0808">Transferase</keyword>
<dbReference type="InterPro" id="IPR000192">
    <property type="entry name" value="Aminotrans_V_dom"/>
</dbReference>
<evidence type="ECO:0000313" key="9">
    <source>
        <dbReference type="EMBL" id="SUZ63991.1"/>
    </source>
</evidence>
<dbReference type="InterPro" id="IPR015422">
    <property type="entry name" value="PyrdxlP-dep_Trfase_small"/>
</dbReference>
<evidence type="ECO:0000259" key="8">
    <source>
        <dbReference type="Pfam" id="PF00266"/>
    </source>
</evidence>
<sequence>MMENPNLDRLAYLDCAASTPVRPIVLDAMMPYLTEQFGNPSGAHRLARSSRHAIDDAREVCASLLGFDPHGIVFTSGGTESDNLAIHGACGLSGVAACPATEHHAVLYPVQAHRGRIINVTPEGDVDLEHLEAVLDDEVAVLSVMLVNNESGRMIDLEPIAEVRDRLAPRALLHTDAVQAVNWMDIATAASRADLVSLSGHKFGAPKGVGVLAARPHVNLTAQMQGGGQEAERRSGTHNTAGIVALGTALQCLHESREDEIRRLGLLSERLGERLVGAIPGCHETISKTHRAAGLLQLLIEDVESEALLVLLERFDVMASAAASCASGAMDPSHVLAAMGVDRVAAAGSLRLSIGWCTEDWEIDHATQVVPKCVEQLRGSP</sequence>
<accession>A0A381PAJ4</accession>
<dbReference type="Gene3D" id="3.90.1150.10">
    <property type="entry name" value="Aspartate Aminotransferase, domain 1"/>
    <property type="match status" value="1"/>
</dbReference>
<keyword evidence="7" id="KW-0411">Iron-sulfur</keyword>
<evidence type="ECO:0000256" key="4">
    <source>
        <dbReference type="ARBA" id="ARBA00022723"/>
    </source>
</evidence>
<evidence type="ECO:0000256" key="1">
    <source>
        <dbReference type="ARBA" id="ARBA00001933"/>
    </source>
</evidence>
<dbReference type="EMBL" id="UINC01000928">
    <property type="protein sequence ID" value="SUZ63991.1"/>
    <property type="molecule type" value="Genomic_DNA"/>
</dbReference>
<dbReference type="Pfam" id="PF00266">
    <property type="entry name" value="Aminotran_5"/>
    <property type="match status" value="1"/>
</dbReference>
<dbReference type="Gene3D" id="3.40.640.10">
    <property type="entry name" value="Type I PLP-dependent aspartate aminotransferase-like (Major domain)"/>
    <property type="match status" value="1"/>
</dbReference>
<dbReference type="GO" id="GO:0046872">
    <property type="term" value="F:metal ion binding"/>
    <property type="evidence" value="ECO:0007669"/>
    <property type="project" value="UniProtKB-KW"/>
</dbReference>
<reference evidence="9" key="1">
    <citation type="submission" date="2018-05" db="EMBL/GenBank/DDBJ databases">
        <authorList>
            <person name="Lanie J.A."/>
            <person name="Ng W.-L."/>
            <person name="Kazmierczak K.M."/>
            <person name="Andrzejewski T.M."/>
            <person name="Davidsen T.M."/>
            <person name="Wayne K.J."/>
            <person name="Tettelin H."/>
            <person name="Glass J.I."/>
            <person name="Rusch D."/>
            <person name="Podicherti R."/>
            <person name="Tsui H.-C.T."/>
            <person name="Winkler M.E."/>
        </authorList>
    </citation>
    <scope>NUCLEOTIDE SEQUENCE</scope>
</reference>